<proteinExistence type="predicted"/>
<name>A0AAN5D592_9BILA</name>
<organism evidence="2 3">
    <name type="scientific">Pristionchus mayeri</name>
    <dbReference type="NCBI Taxonomy" id="1317129"/>
    <lineage>
        <taxon>Eukaryota</taxon>
        <taxon>Metazoa</taxon>
        <taxon>Ecdysozoa</taxon>
        <taxon>Nematoda</taxon>
        <taxon>Chromadorea</taxon>
        <taxon>Rhabditida</taxon>
        <taxon>Rhabditina</taxon>
        <taxon>Diplogasteromorpha</taxon>
        <taxon>Diplogasteroidea</taxon>
        <taxon>Neodiplogasteridae</taxon>
        <taxon>Pristionchus</taxon>
    </lineage>
</organism>
<dbReference type="Proteomes" id="UP001328107">
    <property type="component" value="Unassembled WGS sequence"/>
</dbReference>
<feature type="compositionally biased region" description="Gly residues" evidence="1">
    <location>
        <begin position="77"/>
        <end position="91"/>
    </location>
</feature>
<feature type="non-terminal residue" evidence="2">
    <location>
        <position position="1"/>
    </location>
</feature>
<evidence type="ECO:0000313" key="3">
    <source>
        <dbReference type="Proteomes" id="UP001328107"/>
    </source>
</evidence>
<reference evidence="3" key="1">
    <citation type="submission" date="2022-10" db="EMBL/GenBank/DDBJ databases">
        <title>Genome assembly of Pristionchus species.</title>
        <authorList>
            <person name="Yoshida K."/>
            <person name="Sommer R.J."/>
        </authorList>
    </citation>
    <scope>NUCLEOTIDE SEQUENCE [LARGE SCALE GENOMIC DNA]</scope>
    <source>
        <strain evidence="3">RS5460</strain>
    </source>
</reference>
<gene>
    <name evidence="2" type="ORF">PMAYCL1PPCAC_27276</name>
</gene>
<sequence>KVNVEDEESDGEALPSNQSMGMATSRVGTFLSKLTKLARRPSIVTTTSSSAGGAGGGLVRPSPSNTRRTPLPEGVATGAGGGTPHTGGRSGTIGPTSGAAACSN</sequence>
<keyword evidence="3" id="KW-1185">Reference proteome</keyword>
<evidence type="ECO:0000256" key="1">
    <source>
        <dbReference type="SAM" id="MobiDB-lite"/>
    </source>
</evidence>
<accession>A0AAN5D592</accession>
<evidence type="ECO:0000313" key="2">
    <source>
        <dbReference type="EMBL" id="GMR57081.1"/>
    </source>
</evidence>
<dbReference type="EMBL" id="BTRK01000006">
    <property type="protein sequence ID" value="GMR57081.1"/>
    <property type="molecule type" value="Genomic_DNA"/>
</dbReference>
<dbReference type="AlphaFoldDB" id="A0AAN5D592"/>
<feature type="compositionally biased region" description="Acidic residues" evidence="1">
    <location>
        <begin position="1"/>
        <end position="11"/>
    </location>
</feature>
<feature type="region of interest" description="Disordered" evidence="1">
    <location>
        <begin position="1"/>
        <end position="21"/>
    </location>
</feature>
<protein>
    <submittedName>
        <fullName evidence="2">Uncharacterized protein</fullName>
    </submittedName>
</protein>
<comment type="caution">
    <text evidence="2">The sequence shown here is derived from an EMBL/GenBank/DDBJ whole genome shotgun (WGS) entry which is preliminary data.</text>
</comment>
<feature type="region of interest" description="Disordered" evidence="1">
    <location>
        <begin position="40"/>
        <end position="104"/>
    </location>
</feature>